<dbReference type="AlphaFoldDB" id="A0A6L6IKP5"/>
<dbReference type="Proteomes" id="UP000477739">
    <property type="component" value="Unassembled WGS sequence"/>
</dbReference>
<protein>
    <submittedName>
        <fullName evidence="1">Uncharacterized protein</fullName>
    </submittedName>
</protein>
<accession>A0A6L6IKP5</accession>
<proteinExistence type="predicted"/>
<organism evidence="1 2">
    <name type="scientific">Intestinirhabdus alba</name>
    <dbReference type="NCBI Taxonomy" id="2899544"/>
    <lineage>
        <taxon>Bacteria</taxon>
        <taxon>Pseudomonadati</taxon>
        <taxon>Pseudomonadota</taxon>
        <taxon>Gammaproteobacteria</taxon>
        <taxon>Enterobacterales</taxon>
        <taxon>Enterobacteriaceae</taxon>
        <taxon>Intestinirhabdus</taxon>
    </lineage>
</organism>
<dbReference type="RefSeq" id="WP_155109020.1">
    <property type="nucleotide sequence ID" value="NZ_WMJZ01000019.1"/>
</dbReference>
<sequence length="78" mass="8828">MIASDKPAPPVTALKDEPNAPRAYHREMINLFYIHGIQFYLSPAPKKQMVICLKNKYIGIALNTLSYSPTHLSLIFIL</sequence>
<gene>
    <name evidence="1" type="ORF">GJV78_14425</name>
</gene>
<reference evidence="1 2" key="1">
    <citation type="submission" date="2019-11" db="EMBL/GenBank/DDBJ databases">
        <title>Escherichia alba sp. nov. isolated from the gut of plastic-eating superworms Zophobas atratus.</title>
        <authorList>
            <person name="Yang Y."/>
        </authorList>
    </citation>
    <scope>NUCLEOTIDE SEQUENCE [LARGE SCALE GENOMIC DNA]</scope>
    <source>
        <strain evidence="2">BIT-B35</strain>
    </source>
</reference>
<name>A0A6L6IKP5_9ENTR</name>
<keyword evidence="2" id="KW-1185">Reference proteome</keyword>
<evidence type="ECO:0000313" key="1">
    <source>
        <dbReference type="EMBL" id="MTH47431.1"/>
    </source>
</evidence>
<evidence type="ECO:0000313" key="2">
    <source>
        <dbReference type="Proteomes" id="UP000477739"/>
    </source>
</evidence>
<comment type="caution">
    <text evidence="1">The sequence shown here is derived from an EMBL/GenBank/DDBJ whole genome shotgun (WGS) entry which is preliminary data.</text>
</comment>
<dbReference type="EMBL" id="WMJZ01000019">
    <property type="protein sequence ID" value="MTH47431.1"/>
    <property type="molecule type" value="Genomic_DNA"/>
</dbReference>